<name>A0ACB8FQI9_9SAUR</name>
<sequence>MWTKALLPLGLLLHGILAASLAGELRSDFGAKMPAGGCPGAASLQGSRTPDRPPSSSPTCSDFPRDHGPAMLFV</sequence>
<evidence type="ECO:0000313" key="1">
    <source>
        <dbReference type="EMBL" id="KAH8007609.1"/>
    </source>
</evidence>
<gene>
    <name evidence="1" type="ORF">K3G42_024537</name>
</gene>
<dbReference type="Proteomes" id="UP000827872">
    <property type="component" value="Linkage Group LG06"/>
</dbReference>
<keyword evidence="2" id="KW-1185">Reference proteome</keyword>
<dbReference type="EMBL" id="CM037619">
    <property type="protein sequence ID" value="KAH8007609.1"/>
    <property type="molecule type" value="Genomic_DNA"/>
</dbReference>
<evidence type="ECO:0000313" key="2">
    <source>
        <dbReference type="Proteomes" id="UP000827872"/>
    </source>
</evidence>
<comment type="caution">
    <text evidence="1">The sequence shown here is derived from an EMBL/GenBank/DDBJ whole genome shotgun (WGS) entry which is preliminary data.</text>
</comment>
<proteinExistence type="predicted"/>
<protein>
    <submittedName>
        <fullName evidence="1">Uncharacterized protein</fullName>
    </submittedName>
</protein>
<organism evidence="1 2">
    <name type="scientific">Sphaerodactylus townsendi</name>
    <dbReference type="NCBI Taxonomy" id="933632"/>
    <lineage>
        <taxon>Eukaryota</taxon>
        <taxon>Metazoa</taxon>
        <taxon>Chordata</taxon>
        <taxon>Craniata</taxon>
        <taxon>Vertebrata</taxon>
        <taxon>Euteleostomi</taxon>
        <taxon>Lepidosauria</taxon>
        <taxon>Squamata</taxon>
        <taxon>Bifurcata</taxon>
        <taxon>Gekkota</taxon>
        <taxon>Sphaerodactylidae</taxon>
        <taxon>Sphaerodactylus</taxon>
    </lineage>
</organism>
<accession>A0ACB8FQI9</accession>
<reference evidence="1" key="1">
    <citation type="submission" date="2021-08" db="EMBL/GenBank/DDBJ databases">
        <title>The first chromosome-level gecko genome reveals the dynamic sex chromosomes of Neotropical dwarf geckos (Sphaerodactylidae: Sphaerodactylus).</title>
        <authorList>
            <person name="Pinto B.J."/>
            <person name="Keating S.E."/>
            <person name="Gamble T."/>
        </authorList>
    </citation>
    <scope>NUCLEOTIDE SEQUENCE</scope>
    <source>
        <strain evidence="1">TG3544</strain>
    </source>
</reference>